<feature type="transmembrane region" description="Helical" evidence="7">
    <location>
        <begin position="556"/>
        <end position="576"/>
    </location>
</feature>
<evidence type="ECO:0000256" key="4">
    <source>
        <dbReference type="ARBA" id="ARBA00022989"/>
    </source>
</evidence>
<dbReference type="Gene3D" id="1.20.1250.20">
    <property type="entry name" value="MFS general substrate transporter like domains"/>
    <property type="match status" value="1"/>
</dbReference>
<dbReference type="GO" id="GO:0005886">
    <property type="term" value="C:plasma membrane"/>
    <property type="evidence" value="ECO:0007669"/>
    <property type="project" value="TreeGrafter"/>
</dbReference>
<evidence type="ECO:0000313" key="10">
    <source>
        <dbReference type="Proteomes" id="UP000288859"/>
    </source>
</evidence>
<feature type="transmembrane region" description="Helical" evidence="7">
    <location>
        <begin position="138"/>
        <end position="171"/>
    </location>
</feature>
<feature type="transmembrane region" description="Helical" evidence="7">
    <location>
        <begin position="68"/>
        <end position="87"/>
    </location>
</feature>
<feature type="transmembrane region" description="Helical" evidence="7">
    <location>
        <begin position="307"/>
        <end position="329"/>
    </location>
</feature>
<dbReference type="EMBL" id="NAJM01000003">
    <property type="protein sequence ID" value="RVX75081.1"/>
    <property type="molecule type" value="Genomic_DNA"/>
</dbReference>
<evidence type="ECO:0000313" key="9">
    <source>
        <dbReference type="EMBL" id="RVX75081.1"/>
    </source>
</evidence>
<evidence type="ECO:0000259" key="8">
    <source>
        <dbReference type="PROSITE" id="PS50850"/>
    </source>
</evidence>
<keyword evidence="3 7" id="KW-0812">Transmembrane</keyword>
<evidence type="ECO:0000256" key="6">
    <source>
        <dbReference type="SAM" id="MobiDB-lite"/>
    </source>
</evidence>
<keyword evidence="4 7" id="KW-1133">Transmembrane helix</keyword>
<dbReference type="PROSITE" id="PS50850">
    <property type="entry name" value="MFS"/>
    <property type="match status" value="1"/>
</dbReference>
<dbReference type="SUPFAM" id="SSF103473">
    <property type="entry name" value="MFS general substrate transporter"/>
    <property type="match status" value="1"/>
</dbReference>
<keyword evidence="2" id="KW-0813">Transport</keyword>
<proteinExistence type="predicted"/>
<dbReference type="Pfam" id="PF06609">
    <property type="entry name" value="TRI12"/>
    <property type="match status" value="1"/>
</dbReference>
<dbReference type="AlphaFoldDB" id="A0A438NH63"/>
<sequence length="592" mass="62924">MAFEQASHSLPPHEEDKERRESQTKSALSYVGDQEKVDHKPDAHDHDDIGPIKGDFSDGRVNWTTKQVLATIGLCGLYVGSQIPLYFSGGALTYIAISVGAADRASWIPVAYALVFSALSPFCGYLQDIMGRRNITLFGGVIVIVGNIIMATTHSFAQAIAGMAITGAGAAIGELTALAGMSELVPVTKRGIYLAIVTVTIFPIFNSVSLAGIAAFYFPLSQTRAAGQTAKSILKQIDVGGAILSISGLTLILIALQSGGLFHPWSSAYVLCTLIIGILLVVAFAVWEWKFAKFPIIPHEMFTGQRVVAMALVICFVAGMGLMAVVNFFPLMFSTVFTADPLQVGLRTLAPGMANNIGAIVINTSLSYFKKYNRELLLLATVIMSKHYLDPDPTYGLVPRWYRMANQPTMNYIAVFTGALATVTPDSQSLAITLGTFSSLGVGGIIVPAATVAIIATPDTSIATCVALTLCIRQVGGSIGTAIYFNVLQTKLSSYLPASVAQYALAAGLPVNSTEEFVMTFLTAPDQAALLPGVDATILEQAAIGTRWAYAAAFKYVWYTSVGFGCGAVIACCFLGNTTRFHTNRIAAVVRG</sequence>
<organism evidence="9 10">
    <name type="scientific">Exophiala mesophila</name>
    <name type="common">Black yeast-like fungus</name>
    <dbReference type="NCBI Taxonomy" id="212818"/>
    <lineage>
        <taxon>Eukaryota</taxon>
        <taxon>Fungi</taxon>
        <taxon>Dikarya</taxon>
        <taxon>Ascomycota</taxon>
        <taxon>Pezizomycotina</taxon>
        <taxon>Eurotiomycetes</taxon>
        <taxon>Chaetothyriomycetidae</taxon>
        <taxon>Chaetothyriales</taxon>
        <taxon>Herpotrichiellaceae</taxon>
        <taxon>Exophiala</taxon>
    </lineage>
</organism>
<dbReference type="Proteomes" id="UP000288859">
    <property type="component" value="Unassembled WGS sequence"/>
</dbReference>
<keyword evidence="5 7" id="KW-0472">Membrane</keyword>
<dbReference type="InterPro" id="IPR010573">
    <property type="entry name" value="MFS_Str1/Tri12-like"/>
</dbReference>
<feature type="transmembrane region" description="Helical" evidence="7">
    <location>
        <begin position="431"/>
        <end position="455"/>
    </location>
</feature>
<feature type="transmembrane region" description="Helical" evidence="7">
    <location>
        <begin position="462"/>
        <end position="485"/>
    </location>
</feature>
<dbReference type="VEuPathDB" id="FungiDB:PV10_04641"/>
<feature type="region of interest" description="Disordered" evidence="6">
    <location>
        <begin position="1"/>
        <end position="51"/>
    </location>
</feature>
<protein>
    <recommendedName>
        <fullName evidence="8">Major facilitator superfamily (MFS) profile domain-containing protein</fullName>
    </recommendedName>
</protein>
<feature type="compositionally biased region" description="Basic and acidic residues" evidence="6">
    <location>
        <begin position="33"/>
        <end position="51"/>
    </location>
</feature>
<dbReference type="Pfam" id="PF07690">
    <property type="entry name" value="MFS_1"/>
    <property type="match status" value="1"/>
</dbReference>
<gene>
    <name evidence="9" type="ORF">B0A52_01358</name>
</gene>
<accession>A0A438NH63</accession>
<evidence type="ECO:0000256" key="2">
    <source>
        <dbReference type="ARBA" id="ARBA00022448"/>
    </source>
</evidence>
<dbReference type="PANTHER" id="PTHR23501:SF109">
    <property type="entry name" value="MAJOR FACILITATOR SUPERFAMILY (MFS) PROFILE DOMAIN-CONTAINING PROTEIN-RELATED"/>
    <property type="match status" value="1"/>
</dbReference>
<dbReference type="InterPro" id="IPR011701">
    <property type="entry name" value="MFS"/>
</dbReference>
<dbReference type="InterPro" id="IPR020846">
    <property type="entry name" value="MFS_dom"/>
</dbReference>
<feature type="transmembrane region" description="Helical" evidence="7">
    <location>
        <begin position="268"/>
        <end position="287"/>
    </location>
</feature>
<feature type="transmembrane region" description="Helical" evidence="7">
    <location>
        <begin position="107"/>
        <end position="126"/>
    </location>
</feature>
<dbReference type="OrthoDB" id="4161376at2759"/>
<evidence type="ECO:0000256" key="1">
    <source>
        <dbReference type="ARBA" id="ARBA00004141"/>
    </source>
</evidence>
<name>A0A438NH63_EXOME</name>
<dbReference type="GO" id="GO:0022857">
    <property type="term" value="F:transmembrane transporter activity"/>
    <property type="evidence" value="ECO:0007669"/>
    <property type="project" value="InterPro"/>
</dbReference>
<feature type="domain" description="Major facilitator superfamily (MFS) profile" evidence="8">
    <location>
        <begin position="68"/>
        <end position="528"/>
    </location>
</feature>
<feature type="transmembrane region" description="Helical" evidence="7">
    <location>
        <begin position="349"/>
        <end position="369"/>
    </location>
</feature>
<dbReference type="InterPro" id="IPR036259">
    <property type="entry name" value="MFS_trans_sf"/>
</dbReference>
<feature type="transmembrane region" description="Helical" evidence="7">
    <location>
        <begin position="191"/>
        <end position="218"/>
    </location>
</feature>
<evidence type="ECO:0000256" key="3">
    <source>
        <dbReference type="ARBA" id="ARBA00022692"/>
    </source>
</evidence>
<comment type="caution">
    <text evidence="9">The sequence shown here is derived from an EMBL/GenBank/DDBJ whole genome shotgun (WGS) entry which is preliminary data.</text>
</comment>
<evidence type="ECO:0000256" key="7">
    <source>
        <dbReference type="SAM" id="Phobius"/>
    </source>
</evidence>
<comment type="subcellular location">
    <subcellularLocation>
        <location evidence="1">Membrane</location>
        <topology evidence="1">Multi-pass membrane protein</topology>
    </subcellularLocation>
</comment>
<evidence type="ECO:0000256" key="5">
    <source>
        <dbReference type="ARBA" id="ARBA00023136"/>
    </source>
</evidence>
<dbReference type="PANTHER" id="PTHR23501">
    <property type="entry name" value="MAJOR FACILITATOR SUPERFAMILY"/>
    <property type="match status" value="1"/>
</dbReference>
<feature type="transmembrane region" description="Helical" evidence="7">
    <location>
        <begin position="239"/>
        <end position="262"/>
    </location>
</feature>
<feature type="compositionally biased region" description="Basic and acidic residues" evidence="6">
    <location>
        <begin position="11"/>
        <end position="23"/>
    </location>
</feature>
<reference evidence="9 10" key="1">
    <citation type="submission" date="2017-03" db="EMBL/GenBank/DDBJ databases">
        <title>Genomes of endolithic fungi from Antarctica.</title>
        <authorList>
            <person name="Coleine C."/>
            <person name="Masonjones S."/>
            <person name="Stajich J.E."/>
        </authorList>
    </citation>
    <scope>NUCLEOTIDE SEQUENCE [LARGE SCALE GENOMIC DNA]</scope>
    <source>
        <strain evidence="9 10">CCFEE 6314</strain>
    </source>
</reference>